<sequence>MTSMMPRRRFVTESDNDACHHNSEENGIRLLSTTIQGSMEREFASSLQLEQPIYVQFDSFEQRLATFDQWLRNALPSRRHHRDLASNERDATITDDTFDPWREHLYWSRECSWAKVVCRVHFLNEDTAEPESEKAASLIPAPRRPIRFDRGDGVNGILGMEENKCTSVGETAQKRSSIDENECGLNLRRFTAYDNQRRRRDFDERIADRMLMGYIPVATRSIDTNDTVGVTTLSDRLNDLRLATQRDIKEYTQLIESFERMCCNTSNSVMQIENLCNRANLLLNVLRHTDHAAIRENLFLVIEQSQSGSRINANESLTAMH</sequence>
<evidence type="ECO:0000313" key="2">
    <source>
        <dbReference type="Proteomes" id="UP000008237"/>
    </source>
</evidence>
<gene>
    <name evidence="1" type="ORF">EAI_03301</name>
</gene>
<name>E2BH08_HARSA</name>
<organism evidence="2">
    <name type="scientific">Harpegnathos saltator</name>
    <name type="common">Jerdon's jumping ant</name>
    <dbReference type="NCBI Taxonomy" id="610380"/>
    <lineage>
        <taxon>Eukaryota</taxon>
        <taxon>Metazoa</taxon>
        <taxon>Ecdysozoa</taxon>
        <taxon>Arthropoda</taxon>
        <taxon>Hexapoda</taxon>
        <taxon>Insecta</taxon>
        <taxon>Pterygota</taxon>
        <taxon>Neoptera</taxon>
        <taxon>Endopterygota</taxon>
        <taxon>Hymenoptera</taxon>
        <taxon>Apocrita</taxon>
        <taxon>Aculeata</taxon>
        <taxon>Formicoidea</taxon>
        <taxon>Formicidae</taxon>
        <taxon>Ponerinae</taxon>
        <taxon>Ponerini</taxon>
        <taxon>Harpegnathos</taxon>
    </lineage>
</organism>
<dbReference type="SUPFAM" id="SSF57924">
    <property type="entry name" value="Inhibitor of apoptosis (IAP) repeat"/>
    <property type="match status" value="1"/>
</dbReference>
<protein>
    <submittedName>
        <fullName evidence="1">Uncharacterized protein</fullName>
    </submittedName>
</protein>
<dbReference type="InParanoid" id="E2BH08"/>
<evidence type="ECO:0000313" key="1">
    <source>
        <dbReference type="EMBL" id="EFN85022.1"/>
    </source>
</evidence>
<dbReference type="EMBL" id="GL448257">
    <property type="protein sequence ID" value="EFN85022.1"/>
    <property type="molecule type" value="Genomic_DNA"/>
</dbReference>
<dbReference type="OrthoDB" id="5855668at2759"/>
<proteinExistence type="predicted"/>
<reference evidence="1 2" key="1">
    <citation type="journal article" date="2010" name="Science">
        <title>Genomic comparison of the ants Camponotus floridanus and Harpegnathos saltator.</title>
        <authorList>
            <person name="Bonasio R."/>
            <person name="Zhang G."/>
            <person name="Ye C."/>
            <person name="Mutti N.S."/>
            <person name="Fang X."/>
            <person name="Qin N."/>
            <person name="Donahue G."/>
            <person name="Yang P."/>
            <person name="Li Q."/>
            <person name="Li C."/>
            <person name="Zhang P."/>
            <person name="Huang Z."/>
            <person name="Berger S.L."/>
            <person name="Reinberg D."/>
            <person name="Wang J."/>
            <person name="Liebig J."/>
        </authorList>
    </citation>
    <scope>NUCLEOTIDE SEQUENCE [LARGE SCALE GENOMIC DNA]</scope>
    <source>
        <strain evidence="1 2">R22 G/1</strain>
    </source>
</reference>
<accession>E2BH08</accession>
<dbReference type="AlphaFoldDB" id="E2BH08"/>
<dbReference type="Proteomes" id="UP000008237">
    <property type="component" value="Unassembled WGS sequence"/>
</dbReference>
<keyword evidence="2" id="KW-1185">Reference proteome</keyword>